<dbReference type="EMBL" id="JOJR01000068">
    <property type="protein sequence ID" value="RCN47077.1"/>
    <property type="molecule type" value="Genomic_DNA"/>
</dbReference>
<feature type="region of interest" description="Disordered" evidence="1">
    <location>
        <begin position="53"/>
        <end position="179"/>
    </location>
</feature>
<sequence length="179" mass="20165">MLNNWRNEYHAEETKAEARLYGRYYLRVINLDSMDKLCDEVLFGIDTSVSSLTTHREANEPVKEAQEKSTQEDFDNEKKHAPLSSPRTAGGGVRKKPSISKSNNNQEVAKRNKEDKADEVKKTAPPKQERVAGAFVSTANALQLAPTPAHSTTPTSKDTTQPTHTRSEKCEKQKKKLRR</sequence>
<protein>
    <submittedName>
        <fullName evidence="2">Uncharacterized protein</fullName>
    </submittedName>
</protein>
<comment type="caution">
    <text evidence="2">The sequence shown here is derived from an EMBL/GenBank/DDBJ whole genome shotgun (WGS) entry which is preliminary data.</text>
</comment>
<evidence type="ECO:0000256" key="1">
    <source>
        <dbReference type="SAM" id="MobiDB-lite"/>
    </source>
</evidence>
<accession>A0A368GVS6</accession>
<dbReference type="OrthoDB" id="5875273at2759"/>
<feature type="compositionally biased region" description="Low complexity" evidence="1">
    <location>
        <begin position="145"/>
        <end position="164"/>
    </location>
</feature>
<evidence type="ECO:0000313" key="3">
    <source>
        <dbReference type="Proteomes" id="UP000252519"/>
    </source>
</evidence>
<name>A0A368GVS6_ANCCA</name>
<organism evidence="2 3">
    <name type="scientific">Ancylostoma caninum</name>
    <name type="common">Dog hookworm</name>
    <dbReference type="NCBI Taxonomy" id="29170"/>
    <lineage>
        <taxon>Eukaryota</taxon>
        <taxon>Metazoa</taxon>
        <taxon>Ecdysozoa</taxon>
        <taxon>Nematoda</taxon>
        <taxon>Chromadorea</taxon>
        <taxon>Rhabditida</taxon>
        <taxon>Rhabditina</taxon>
        <taxon>Rhabditomorpha</taxon>
        <taxon>Strongyloidea</taxon>
        <taxon>Ancylostomatidae</taxon>
        <taxon>Ancylostomatinae</taxon>
        <taxon>Ancylostoma</taxon>
    </lineage>
</organism>
<dbReference type="AlphaFoldDB" id="A0A368GVS6"/>
<proteinExistence type="predicted"/>
<feature type="compositionally biased region" description="Basic and acidic residues" evidence="1">
    <location>
        <begin position="54"/>
        <end position="80"/>
    </location>
</feature>
<keyword evidence="3" id="KW-1185">Reference proteome</keyword>
<evidence type="ECO:0000313" key="2">
    <source>
        <dbReference type="EMBL" id="RCN47077.1"/>
    </source>
</evidence>
<gene>
    <name evidence="2" type="ORF">ANCCAN_06908</name>
</gene>
<dbReference type="Proteomes" id="UP000252519">
    <property type="component" value="Unassembled WGS sequence"/>
</dbReference>
<feature type="compositionally biased region" description="Basic and acidic residues" evidence="1">
    <location>
        <begin position="108"/>
        <end position="130"/>
    </location>
</feature>
<reference evidence="2 3" key="1">
    <citation type="submission" date="2014-10" db="EMBL/GenBank/DDBJ databases">
        <title>Draft genome of the hookworm Ancylostoma caninum.</title>
        <authorList>
            <person name="Mitreva M."/>
        </authorList>
    </citation>
    <scope>NUCLEOTIDE SEQUENCE [LARGE SCALE GENOMIC DNA]</scope>
    <source>
        <strain evidence="2 3">Baltimore</strain>
    </source>
</reference>